<protein>
    <submittedName>
        <fullName evidence="2">Uncharacterized protein</fullName>
    </submittedName>
</protein>
<evidence type="ECO:0000313" key="2">
    <source>
        <dbReference type="EMBL" id="KAJ3736968.1"/>
    </source>
</evidence>
<reference evidence="2" key="1">
    <citation type="submission" date="2022-08" db="EMBL/GenBank/DDBJ databases">
        <authorList>
            <consortium name="DOE Joint Genome Institute"/>
            <person name="Min B."/>
            <person name="Sierra-Patev S."/>
            <person name="Naranjo-Ortiz M."/>
            <person name="Looney B."/>
            <person name="Konkel Z."/>
            <person name="Slot J.C."/>
            <person name="Sakamoto Y."/>
            <person name="Steenwyk J.L."/>
            <person name="Rokas A."/>
            <person name="Carro J."/>
            <person name="Camarero S."/>
            <person name="Ferreira P."/>
            <person name="Molpeceres G."/>
            <person name="Ruiz-duenas F.J."/>
            <person name="Serrano A."/>
            <person name="Henrissat B."/>
            <person name="Drula E."/>
            <person name="Hughes K.W."/>
            <person name="Mata J.L."/>
            <person name="Ishikawa N.K."/>
            <person name="Vargas-Isla R."/>
            <person name="Ushijima S."/>
            <person name="Smith C.A."/>
            <person name="Ahrendt S."/>
            <person name="Andreopoulos W."/>
            <person name="He G."/>
            <person name="LaButti K."/>
            <person name="Lipzen A."/>
            <person name="Ng V."/>
            <person name="Riley R."/>
            <person name="Sandor L."/>
            <person name="Barry K."/>
            <person name="Martinez A.T."/>
            <person name="Xiao Y."/>
            <person name="Gibbons J.G."/>
            <person name="Terashima K."/>
            <person name="Hibbett D.S."/>
            <person name="Grigoriev I.V."/>
        </authorList>
    </citation>
    <scope>NUCLEOTIDE SEQUENCE</scope>
    <source>
        <strain evidence="2">ET3784</strain>
    </source>
</reference>
<accession>A0AA38N5A6</accession>
<evidence type="ECO:0000313" key="3">
    <source>
        <dbReference type="Proteomes" id="UP001176059"/>
    </source>
</evidence>
<feature type="compositionally biased region" description="Low complexity" evidence="1">
    <location>
        <begin position="19"/>
        <end position="29"/>
    </location>
</feature>
<keyword evidence="3" id="KW-1185">Reference proteome</keyword>
<organism evidence="2 3">
    <name type="scientific">Lentinula guzmanii</name>
    <dbReference type="NCBI Taxonomy" id="2804957"/>
    <lineage>
        <taxon>Eukaryota</taxon>
        <taxon>Fungi</taxon>
        <taxon>Dikarya</taxon>
        <taxon>Basidiomycota</taxon>
        <taxon>Agaricomycotina</taxon>
        <taxon>Agaricomycetes</taxon>
        <taxon>Agaricomycetidae</taxon>
        <taxon>Agaricales</taxon>
        <taxon>Marasmiineae</taxon>
        <taxon>Omphalotaceae</taxon>
        <taxon>Lentinula</taxon>
    </lineage>
</organism>
<feature type="region of interest" description="Disordered" evidence="1">
    <location>
        <begin position="1"/>
        <end position="161"/>
    </location>
</feature>
<evidence type="ECO:0000256" key="1">
    <source>
        <dbReference type="SAM" id="MobiDB-lite"/>
    </source>
</evidence>
<comment type="caution">
    <text evidence="2">The sequence shown here is derived from an EMBL/GenBank/DDBJ whole genome shotgun (WGS) entry which is preliminary data.</text>
</comment>
<feature type="compositionally biased region" description="Basic and acidic residues" evidence="1">
    <location>
        <begin position="129"/>
        <end position="145"/>
    </location>
</feature>
<feature type="compositionally biased region" description="Polar residues" evidence="1">
    <location>
        <begin position="1"/>
        <end position="18"/>
    </location>
</feature>
<proteinExistence type="predicted"/>
<name>A0AA38N5A6_9AGAR</name>
<feature type="region of interest" description="Disordered" evidence="1">
    <location>
        <begin position="237"/>
        <end position="327"/>
    </location>
</feature>
<dbReference type="Proteomes" id="UP001176059">
    <property type="component" value="Unassembled WGS sequence"/>
</dbReference>
<sequence>MTSHGYNTRRNQQGTSDLNQPSVSPNNSPKVSGEYDGELPSVDSPLTSIGSDNGPSNNLSAPAGPEFETAPAGPDMTASAGPDLTPPDGITEQELISAGSTVGGRDDATRNDSPERHDFDLPSSTVHMPENEEKSSFKDKGKGPDARNWGEAALNESDTDPEVQAQILDSIENISAATKEKNRMFGYFEQWQASETERIQREVLANMADRIQELETLIKAAQITTKFDDTVKVTSEKAGEKAAAGHVPRAAWKKRREETTNRPSDLIAPKSHIAHILTKLKERSGRDPGSNTEPSDGSSGGESEEHDRETPKKRKPKMLIKPMKPTEIYDGSANLRSLHRNMRETMAYCDDGNVPGYREVEVASRFLKGKAYTFFERTCGKKPE</sequence>
<dbReference type="EMBL" id="JANVFO010000003">
    <property type="protein sequence ID" value="KAJ3736968.1"/>
    <property type="molecule type" value="Genomic_DNA"/>
</dbReference>
<feature type="compositionally biased region" description="Basic and acidic residues" evidence="1">
    <location>
        <begin position="104"/>
        <end position="120"/>
    </location>
</feature>
<gene>
    <name evidence="2" type="ORF">DFJ43DRAFT_1185541</name>
</gene>
<reference evidence="2" key="2">
    <citation type="journal article" date="2023" name="Proc. Natl. Acad. Sci. U.S.A.">
        <title>A global phylogenomic analysis of the shiitake genus Lentinula.</title>
        <authorList>
            <person name="Sierra-Patev S."/>
            <person name="Min B."/>
            <person name="Naranjo-Ortiz M."/>
            <person name="Looney B."/>
            <person name="Konkel Z."/>
            <person name="Slot J.C."/>
            <person name="Sakamoto Y."/>
            <person name="Steenwyk J.L."/>
            <person name="Rokas A."/>
            <person name="Carro J."/>
            <person name="Camarero S."/>
            <person name="Ferreira P."/>
            <person name="Molpeceres G."/>
            <person name="Ruiz-Duenas F.J."/>
            <person name="Serrano A."/>
            <person name="Henrissat B."/>
            <person name="Drula E."/>
            <person name="Hughes K.W."/>
            <person name="Mata J.L."/>
            <person name="Ishikawa N.K."/>
            <person name="Vargas-Isla R."/>
            <person name="Ushijima S."/>
            <person name="Smith C.A."/>
            <person name="Donoghue J."/>
            <person name="Ahrendt S."/>
            <person name="Andreopoulos W."/>
            <person name="He G."/>
            <person name="LaButti K."/>
            <person name="Lipzen A."/>
            <person name="Ng V."/>
            <person name="Riley R."/>
            <person name="Sandor L."/>
            <person name="Barry K."/>
            <person name="Martinez A.T."/>
            <person name="Xiao Y."/>
            <person name="Gibbons J.G."/>
            <person name="Terashima K."/>
            <person name="Grigoriev I.V."/>
            <person name="Hibbett D."/>
        </authorList>
    </citation>
    <scope>NUCLEOTIDE SEQUENCE</scope>
    <source>
        <strain evidence="2">ET3784</strain>
    </source>
</reference>
<feature type="compositionally biased region" description="Polar residues" evidence="1">
    <location>
        <begin position="44"/>
        <end position="60"/>
    </location>
</feature>
<dbReference type="AlphaFoldDB" id="A0AA38N5A6"/>